<dbReference type="Pfam" id="PF10907">
    <property type="entry name" value="DUF2749"/>
    <property type="match status" value="1"/>
</dbReference>
<evidence type="ECO:0000256" key="1">
    <source>
        <dbReference type="SAM" id="MobiDB-lite"/>
    </source>
</evidence>
<dbReference type="AlphaFoldDB" id="A0A316BLT1"/>
<gene>
    <name evidence="3" type="ORF">C7441_12423</name>
</gene>
<reference evidence="3 4" key="1">
    <citation type="submission" date="2018-05" db="EMBL/GenBank/DDBJ databases">
        <title>Genomic Encyclopedia of Type Strains, Phase IV (KMG-IV): sequencing the most valuable type-strain genomes for metagenomic binning, comparative biology and taxonomic classification.</title>
        <authorList>
            <person name="Goeker M."/>
        </authorList>
    </citation>
    <scope>NUCLEOTIDE SEQUENCE [LARGE SCALE GENOMIC DNA]</scope>
    <source>
        <strain evidence="3 4">DSM 6986</strain>
    </source>
</reference>
<dbReference type="Proteomes" id="UP000245396">
    <property type="component" value="Unassembled WGS sequence"/>
</dbReference>
<evidence type="ECO:0000259" key="2">
    <source>
        <dbReference type="Pfam" id="PF10907"/>
    </source>
</evidence>
<accession>A0A316BLT1</accession>
<organism evidence="3 4">
    <name type="scientific">Pseudaminobacter salicylatoxidans</name>
    <dbReference type="NCBI Taxonomy" id="93369"/>
    <lineage>
        <taxon>Bacteria</taxon>
        <taxon>Pseudomonadati</taxon>
        <taxon>Pseudomonadota</taxon>
        <taxon>Alphaproteobacteria</taxon>
        <taxon>Hyphomicrobiales</taxon>
        <taxon>Phyllobacteriaceae</taxon>
        <taxon>Pseudaminobacter</taxon>
    </lineage>
</organism>
<feature type="region of interest" description="Disordered" evidence="1">
    <location>
        <begin position="57"/>
        <end position="83"/>
    </location>
</feature>
<evidence type="ECO:0000313" key="4">
    <source>
        <dbReference type="Proteomes" id="UP000245396"/>
    </source>
</evidence>
<dbReference type="InterPro" id="IPR024475">
    <property type="entry name" value="TrbJ/K_C"/>
</dbReference>
<protein>
    <submittedName>
        <fullName evidence="3">Uncharacterized protein DUF2749</fullName>
    </submittedName>
</protein>
<comment type="caution">
    <text evidence="3">The sequence shown here is derived from an EMBL/GenBank/DDBJ whole genome shotgun (WGS) entry which is preliminary data.</text>
</comment>
<evidence type="ECO:0000313" key="3">
    <source>
        <dbReference type="EMBL" id="PWJ74148.1"/>
    </source>
</evidence>
<proteinExistence type="predicted"/>
<name>A0A316BLT1_PSESE</name>
<dbReference type="RefSeq" id="WP_109614759.1">
    <property type="nucleotide sequence ID" value="NZ_QGGG01000024.1"/>
</dbReference>
<dbReference type="EMBL" id="QGGG01000024">
    <property type="protein sequence ID" value="PWJ74148.1"/>
    <property type="molecule type" value="Genomic_DNA"/>
</dbReference>
<keyword evidence="4" id="KW-1185">Reference proteome</keyword>
<sequence length="83" mass="8785">MTVVKLPIVIVIALLSAVAGGALSYVVIPNTDPEVKALLARQVELAEEEAAARQAAQEKAGDFFKSNPDDYPTSGGQKMAPRF</sequence>
<feature type="domain" description="Type IV conjugative transfer protein TrbJ/K C-terminal" evidence="2">
    <location>
        <begin position="8"/>
        <end position="83"/>
    </location>
</feature>